<comment type="catalytic activity">
    <reaction evidence="4">
        <text>biotin + L-lysyl-[protein] + ATP = N(6)-biotinyl-L-lysyl-[protein] + AMP + diphosphate + H(+)</text>
        <dbReference type="Rhea" id="RHEA:11756"/>
        <dbReference type="Rhea" id="RHEA-COMP:9752"/>
        <dbReference type="Rhea" id="RHEA-COMP:10505"/>
        <dbReference type="ChEBI" id="CHEBI:15378"/>
        <dbReference type="ChEBI" id="CHEBI:29969"/>
        <dbReference type="ChEBI" id="CHEBI:30616"/>
        <dbReference type="ChEBI" id="CHEBI:33019"/>
        <dbReference type="ChEBI" id="CHEBI:57586"/>
        <dbReference type="ChEBI" id="CHEBI:83144"/>
        <dbReference type="ChEBI" id="CHEBI:456215"/>
        <dbReference type="EC" id="6.3.4.15"/>
    </reaction>
</comment>
<dbReference type="OrthoDB" id="9807064at2"/>
<dbReference type="PANTHER" id="PTHR12835:SF5">
    <property type="entry name" value="BIOTIN--PROTEIN LIGASE"/>
    <property type="match status" value="1"/>
</dbReference>
<organism evidence="6 7">
    <name type="scientific">Candidatus Endolissoclinum faulkneri L5</name>
    <dbReference type="NCBI Taxonomy" id="1401328"/>
    <lineage>
        <taxon>Bacteria</taxon>
        <taxon>Pseudomonadati</taxon>
        <taxon>Pseudomonadota</taxon>
        <taxon>Alphaproteobacteria</taxon>
        <taxon>Rhodospirillales</taxon>
        <taxon>Rhodospirillaceae</taxon>
        <taxon>Candidatus Endolissoclinum</taxon>
    </lineage>
</organism>
<keyword evidence="1 6" id="KW-0436">Ligase</keyword>
<dbReference type="GO" id="GO:0005737">
    <property type="term" value="C:cytoplasm"/>
    <property type="evidence" value="ECO:0007669"/>
    <property type="project" value="TreeGrafter"/>
</dbReference>
<dbReference type="InterPro" id="IPR004143">
    <property type="entry name" value="BPL_LPL_catalytic"/>
</dbReference>
<dbReference type="SUPFAM" id="SSF55681">
    <property type="entry name" value="Class II aaRS and biotin synthetases"/>
    <property type="match status" value="1"/>
</dbReference>
<gene>
    <name evidence="6" type="ORF">P856_411</name>
</gene>
<dbReference type="EC" id="6.3.4.15" evidence="3"/>
<dbReference type="Proteomes" id="UP000018700">
    <property type="component" value="Chromosome"/>
</dbReference>
<keyword evidence="2" id="KW-0092">Biotin</keyword>
<dbReference type="NCBIfam" id="TIGR00121">
    <property type="entry name" value="birA_ligase"/>
    <property type="match status" value="1"/>
</dbReference>
<dbReference type="eggNOG" id="COG0340">
    <property type="taxonomic scope" value="Bacteria"/>
</dbReference>
<dbReference type="InterPro" id="IPR003142">
    <property type="entry name" value="BPL_C"/>
</dbReference>
<accession>V9TSQ6</accession>
<dbReference type="KEGG" id="efk:P856_411"/>
<sequence length="250" mass="27528">MSCVIIELDSIDSTNWEACRRIEKGVTDGTIITAYKQTNGQARRGRRWDSPPGNLYWSRVVFPKLGWPLPSTLSMISALAVVDLVRLVLPSDVSICIKWPNDILIAGNKLAGILLQSGEKGSTPWVICGIGVNLASSLSIKPPYPVTDLQSCGAVTIDRKYLAYDLARHFNRRLADYLKWGMVAIHDAVLKNLVGIGNFVTVCINNRREDDVSGRFCGLDDQCRAEILTVDGKKRVISAGDLFLHSGINK</sequence>
<evidence type="ECO:0000256" key="3">
    <source>
        <dbReference type="ARBA" id="ARBA00024227"/>
    </source>
</evidence>
<evidence type="ECO:0000313" key="7">
    <source>
        <dbReference type="Proteomes" id="UP000018700"/>
    </source>
</evidence>
<evidence type="ECO:0000256" key="2">
    <source>
        <dbReference type="ARBA" id="ARBA00023267"/>
    </source>
</evidence>
<dbReference type="PANTHER" id="PTHR12835">
    <property type="entry name" value="BIOTIN PROTEIN LIGASE"/>
    <property type="match status" value="1"/>
</dbReference>
<dbReference type="CDD" id="cd16442">
    <property type="entry name" value="BPL"/>
    <property type="match status" value="1"/>
</dbReference>
<dbReference type="PROSITE" id="PS51733">
    <property type="entry name" value="BPL_LPL_CATALYTIC"/>
    <property type="match status" value="1"/>
</dbReference>
<dbReference type="Gene3D" id="3.30.930.10">
    <property type="entry name" value="Bira Bifunctional Protein, Domain 2"/>
    <property type="match status" value="1"/>
</dbReference>
<evidence type="ECO:0000256" key="4">
    <source>
        <dbReference type="ARBA" id="ARBA00047846"/>
    </source>
</evidence>
<evidence type="ECO:0000256" key="1">
    <source>
        <dbReference type="ARBA" id="ARBA00022598"/>
    </source>
</evidence>
<dbReference type="GO" id="GO:0004077">
    <property type="term" value="F:biotin--[biotin carboxyl-carrier protein] ligase activity"/>
    <property type="evidence" value="ECO:0007669"/>
    <property type="project" value="UniProtKB-EC"/>
</dbReference>
<name>V9TSQ6_9PROT</name>
<dbReference type="AlphaFoldDB" id="V9TSQ6"/>
<dbReference type="Pfam" id="PF02237">
    <property type="entry name" value="BPL_C"/>
    <property type="match status" value="1"/>
</dbReference>
<dbReference type="InterPro" id="IPR004408">
    <property type="entry name" value="Biotin_CoA_COase_ligase"/>
</dbReference>
<dbReference type="EMBL" id="CP006745">
    <property type="protein sequence ID" value="AHC73631.1"/>
    <property type="molecule type" value="Genomic_DNA"/>
</dbReference>
<keyword evidence="7" id="KW-1185">Reference proteome</keyword>
<dbReference type="RefSeq" id="WP_025300511.1">
    <property type="nucleotide sequence ID" value="NZ_CP006745.1"/>
</dbReference>
<protein>
    <recommendedName>
        <fullName evidence="3">biotin--[biotin carboxyl-carrier protein] ligase</fullName>
        <ecNumber evidence="3">6.3.4.15</ecNumber>
    </recommendedName>
</protein>
<evidence type="ECO:0000259" key="5">
    <source>
        <dbReference type="PROSITE" id="PS51733"/>
    </source>
</evidence>
<feature type="domain" description="BPL/LPL catalytic" evidence="5">
    <location>
        <begin position="1"/>
        <end position="178"/>
    </location>
</feature>
<proteinExistence type="predicted"/>
<dbReference type="HOGENOM" id="CLU_051096_3_0_5"/>
<reference evidence="6 7" key="1">
    <citation type="journal article" date="2013" name="PLoS ONE">
        <title>Bacterial endosymbiosis in a chordate host: long-term co-evolution and conservation of secondary metabolism.</title>
        <authorList>
            <person name="Kwan J.C."/>
            <person name="Schmidt E.W."/>
        </authorList>
    </citation>
    <scope>NUCLEOTIDE SEQUENCE [LARGE SCALE GENOMIC DNA]</scope>
    <source>
        <strain evidence="7">faulkneri L5</strain>
    </source>
</reference>
<dbReference type="InterPro" id="IPR045864">
    <property type="entry name" value="aa-tRNA-synth_II/BPL/LPL"/>
</dbReference>
<dbReference type="Pfam" id="PF03099">
    <property type="entry name" value="BPL_LplA_LipB"/>
    <property type="match status" value="1"/>
</dbReference>
<evidence type="ECO:0000313" key="6">
    <source>
        <dbReference type="EMBL" id="AHC73631.1"/>
    </source>
</evidence>
<dbReference type="STRING" id="1401328.P856_411"/>